<organism evidence="1 2">
    <name type="scientific">Flavobacterium xanthum</name>
    <dbReference type="NCBI Taxonomy" id="69322"/>
    <lineage>
        <taxon>Bacteria</taxon>
        <taxon>Pseudomonadati</taxon>
        <taxon>Bacteroidota</taxon>
        <taxon>Flavobacteriia</taxon>
        <taxon>Flavobacteriales</taxon>
        <taxon>Flavobacteriaceae</taxon>
        <taxon>Flavobacterium</taxon>
    </lineage>
</organism>
<proteinExistence type="predicted"/>
<dbReference type="Proteomes" id="UP000184260">
    <property type="component" value="Unassembled WGS sequence"/>
</dbReference>
<accession>A0A1M7F4S4</accession>
<keyword evidence="2" id="KW-1185">Reference proteome</keyword>
<dbReference type="AlphaFoldDB" id="A0A1M7F4S4"/>
<name>A0A1M7F4S4_9FLAO</name>
<dbReference type="EMBL" id="FRBU01000019">
    <property type="protein sequence ID" value="SHL98990.1"/>
    <property type="molecule type" value="Genomic_DNA"/>
</dbReference>
<protein>
    <submittedName>
        <fullName evidence="1">Uncharacterized protein</fullName>
    </submittedName>
</protein>
<evidence type="ECO:0000313" key="2">
    <source>
        <dbReference type="Proteomes" id="UP000184260"/>
    </source>
</evidence>
<evidence type="ECO:0000313" key="1">
    <source>
        <dbReference type="EMBL" id="SHL98990.1"/>
    </source>
</evidence>
<reference evidence="2" key="1">
    <citation type="submission" date="2016-11" db="EMBL/GenBank/DDBJ databases">
        <authorList>
            <person name="Varghese N."/>
            <person name="Submissions S."/>
        </authorList>
    </citation>
    <scope>NUCLEOTIDE SEQUENCE [LARGE SCALE GENOMIC DNA]</scope>
    <source>
        <strain evidence="2">DSM 3661</strain>
    </source>
</reference>
<sequence>MVATIFIYLLKSEVESGVDFRYLKSKIVNLHATIFYNNSRGSVNIPVTAAAAAINGLANNVLEPGP</sequence>
<gene>
    <name evidence="1" type="ORF">SAMN05443669_101928</name>
</gene>